<comment type="similarity">
    <text evidence="2">Belongs to the eukaryotic ribosomal protein eS8 family. Ribosome biogenesis protein NSA2 subfamily.</text>
</comment>
<dbReference type="InterPro" id="IPR022309">
    <property type="entry name" value="Ribosomal_Se8/biogenesis_NSA2"/>
</dbReference>
<accession>A0A426ZKP2</accession>
<keyword evidence="5" id="KW-0539">Nucleus</keyword>
<dbReference type="EMBL" id="AMZH03006147">
    <property type="protein sequence ID" value="RRT64556.1"/>
    <property type="molecule type" value="Genomic_DNA"/>
</dbReference>
<dbReference type="GO" id="GO:0005730">
    <property type="term" value="C:nucleolus"/>
    <property type="evidence" value="ECO:0007669"/>
    <property type="project" value="UniProtKB-SubCell"/>
</dbReference>
<dbReference type="PANTHER" id="PTHR12642">
    <property type="entry name" value="RIBOSOME BIOGENESIS PROTEIN NSA2 HOMOLOG"/>
    <property type="match status" value="1"/>
</dbReference>
<dbReference type="Pfam" id="PF01201">
    <property type="entry name" value="Ribosomal_S8e"/>
    <property type="match status" value="1"/>
</dbReference>
<name>A0A426ZKP2_ENSVE</name>
<evidence type="ECO:0000313" key="6">
    <source>
        <dbReference type="EMBL" id="RRT64556.1"/>
    </source>
</evidence>
<gene>
    <name evidence="6" type="ORF">B296_00001193</name>
</gene>
<organism evidence="6 7">
    <name type="scientific">Ensete ventricosum</name>
    <name type="common">Abyssinian banana</name>
    <name type="synonym">Musa ensete</name>
    <dbReference type="NCBI Taxonomy" id="4639"/>
    <lineage>
        <taxon>Eukaryota</taxon>
        <taxon>Viridiplantae</taxon>
        <taxon>Streptophyta</taxon>
        <taxon>Embryophyta</taxon>
        <taxon>Tracheophyta</taxon>
        <taxon>Spermatophyta</taxon>
        <taxon>Magnoliopsida</taxon>
        <taxon>Liliopsida</taxon>
        <taxon>Zingiberales</taxon>
        <taxon>Musaceae</taxon>
        <taxon>Ensete</taxon>
    </lineage>
</organism>
<comment type="caution">
    <text evidence="6">The sequence shown here is derived from an EMBL/GenBank/DDBJ whole genome shotgun (WGS) entry which is preliminary data.</text>
</comment>
<evidence type="ECO:0000256" key="2">
    <source>
        <dbReference type="ARBA" id="ARBA00005424"/>
    </source>
</evidence>
<evidence type="ECO:0000256" key="3">
    <source>
        <dbReference type="ARBA" id="ARBA00022517"/>
    </source>
</evidence>
<dbReference type="Proteomes" id="UP000287651">
    <property type="component" value="Unassembled WGS sequence"/>
</dbReference>
<evidence type="ECO:0000256" key="5">
    <source>
        <dbReference type="ARBA" id="ARBA00023242"/>
    </source>
</evidence>
<protein>
    <recommendedName>
        <fullName evidence="8">Ribosome biogenesis protein NSA2 homolog</fullName>
    </recommendedName>
</protein>
<proteinExistence type="inferred from homology"/>
<evidence type="ECO:0000256" key="4">
    <source>
        <dbReference type="ARBA" id="ARBA00022552"/>
    </source>
</evidence>
<comment type="subcellular location">
    <subcellularLocation>
        <location evidence="1">Nucleus</location>
        <location evidence="1">Nucleolus</location>
    </subcellularLocation>
</comment>
<feature type="non-terminal residue" evidence="6">
    <location>
        <position position="1"/>
    </location>
</feature>
<dbReference type="InterPro" id="IPR039411">
    <property type="entry name" value="NSA2_fam"/>
</dbReference>
<evidence type="ECO:0000256" key="1">
    <source>
        <dbReference type="ARBA" id="ARBA00004604"/>
    </source>
</evidence>
<keyword evidence="4" id="KW-0698">rRNA processing</keyword>
<dbReference type="GO" id="GO:0006364">
    <property type="term" value="P:rRNA processing"/>
    <property type="evidence" value="ECO:0007669"/>
    <property type="project" value="UniProtKB-KW"/>
</dbReference>
<sequence length="179" mass="20886">PQGDHIELHRKRHGYRLDHFERKRKKEAREVHKRFGYQRKNVCQEALCGEGTDEENVRPVAEDEMFRVIRSGKRKTKQWKRMVTKVTFVGQGFTRKPPKYERFIRPTGLRFTKAHVTHPELKCTFNLEIIGIKKNPNGPMYTSLGVVTKGTIIEVSDTTGDDMLHMLRTALCLPRLITN</sequence>
<reference evidence="6 7" key="1">
    <citation type="journal article" date="2014" name="Agronomy (Basel)">
        <title>A Draft Genome Sequence for Ensete ventricosum, the Drought-Tolerant Tree Against Hunger.</title>
        <authorList>
            <person name="Harrison J."/>
            <person name="Moore K.A."/>
            <person name="Paszkiewicz K."/>
            <person name="Jones T."/>
            <person name="Grant M."/>
            <person name="Ambacheew D."/>
            <person name="Muzemil S."/>
            <person name="Studholme D.J."/>
        </authorList>
    </citation>
    <scope>NUCLEOTIDE SEQUENCE [LARGE SCALE GENOMIC DNA]</scope>
</reference>
<evidence type="ECO:0008006" key="8">
    <source>
        <dbReference type="Google" id="ProtNLM"/>
    </source>
</evidence>
<dbReference type="Gene3D" id="2.40.10.310">
    <property type="match status" value="1"/>
</dbReference>
<keyword evidence="3" id="KW-0690">Ribosome biogenesis</keyword>
<dbReference type="AlphaFoldDB" id="A0A426ZKP2"/>
<evidence type="ECO:0000313" key="7">
    <source>
        <dbReference type="Proteomes" id="UP000287651"/>
    </source>
</evidence>